<sequence>MMHDPDWIPMSKTSKLKPGTRSMQKARKSGRIEFLQMKDKSQDQNPTYLEKAESNDELTDQEFEDRSRNLRGTTTLAHCAAVADIQANLGDFATKKQFDELSQKVDSITRRMDTIALKEQDSTKSNEKIERLETVVVRLQTEFSRLQRQRHCERAGDLLDSSDDKQRAGTCSSQTASKLDQGQARCESLEAVKRQAEKEKAEDLCLISKLRLELKEKQKVADKERKESERKDLKIDLLRKLILDQDLSLEENVGVFQESKERCKELETISQPARQKSVSEAFGGYQIKSVHNTTTKEVKHPRDEHESSRKRRRPNSPPPDEENIFTQHMGDLALRARYFTVLDDGSFDLNMAASFVSYIGQDGDYRQLRGFFDHATPDRWFCLHDAVDRGTSALGLSVKKCSQHESVRCILVMVTLVDSTRQLRFTYDRPEAAGY</sequence>
<evidence type="ECO:0000313" key="3">
    <source>
        <dbReference type="EMBL" id="SPJ80300.1"/>
    </source>
</evidence>
<evidence type="ECO:0000256" key="2">
    <source>
        <dbReference type="SAM" id="MobiDB-lite"/>
    </source>
</evidence>
<keyword evidence="1" id="KW-0175">Coiled coil</keyword>
<feature type="coiled-coil region" evidence="1">
    <location>
        <begin position="179"/>
        <end position="231"/>
    </location>
</feature>
<feature type="region of interest" description="Disordered" evidence="2">
    <location>
        <begin position="157"/>
        <end position="176"/>
    </location>
</feature>
<dbReference type="EMBL" id="ONZP01000309">
    <property type="protein sequence ID" value="SPJ80300.1"/>
    <property type="molecule type" value="Genomic_DNA"/>
</dbReference>
<dbReference type="AlphaFoldDB" id="A0AAE8MES2"/>
<comment type="caution">
    <text evidence="3">The sequence shown here is derived from an EMBL/GenBank/DDBJ whole genome shotgun (WGS) entry which is preliminary data.</text>
</comment>
<proteinExistence type="predicted"/>
<keyword evidence="4" id="KW-1185">Reference proteome</keyword>
<feature type="region of interest" description="Disordered" evidence="2">
    <location>
        <begin position="290"/>
        <end position="323"/>
    </location>
</feature>
<feature type="compositionally biased region" description="Basic and acidic residues" evidence="2">
    <location>
        <begin position="294"/>
        <end position="307"/>
    </location>
</feature>
<organism evidence="3 4">
    <name type="scientific">Fusarium torulosum</name>
    <dbReference type="NCBI Taxonomy" id="33205"/>
    <lineage>
        <taxon>Eukaryota</taxon>
        <taxon>Fungi</taxon>
        <taxon>Dikarya</taxon>
        <taxon>Ascomycota</taxon>
        <taxon>Pezizomycotina</taxon>
        <taxon>Sordariomycetes</taxon>
        <taxon>Hypocreomycetidae</taxon>
        <taxon>Hypocreales</taxon>
        <taxon>Nectriaceae</taxon>
        <taxon>Fusarium</taxon>
    </lineage>
</organism>
<feature type="compositionally biased region" description="Basic and acidic residues" evidence="2">
    <location>
        <begin position="157"/>
        <end position="167"/>
    </location>
</feature>
<reference evidence="3" key="1">
    <citation type="submission" date="2018-03" db="EMBL/GenBank/DDBJ databases">
        <authorList>
            <person name="Guldener U."/>
        </authorList>
    </citation>
    <scope>NUCLEOTIDE SEQUENCE</scope>
</reference>
<evidence type="ECO:0000313" key="4">
    <source>
        <dbReference type="Proteomes" id="UP001187734"/>
    </source>
</evidence>
<protein>
    <submittedName>
        <fullName evidence="3">Uncharacterized protein</fullName>
    </submittedName>
</protein>
<accession>A0AAE8MES2</accession>
<dbReference type="Proteomes" id="UP001187734">
    <property type="component" value="Unassembled WGS sequence"/>
</dbReference>
<feature type="region of interest" description="Disordered" evidence="2">
    <location>
        <begin position="1"/>
        <end position="66"/>
    </location>
</feature>
<name>A0AAE8MES2_9HYPO</name>
<gene>
    <name evidence="3" type="ORF">FTOL_08692</name>
</gene>
<evidence type="ECO:0000256" key="1">
    <source>
        <dbReference type="SAM" id="Coils"/>
    </source>
</evidence>